<dbReference type="AlphaFoldDB" id="B1ZYB8"/>
<dbReference type="HOGENOM" id="CLU_2233774_0_0_0"/>
<dbReference type="Proteomes" id="UP000007013">
    <property type="component" value="Chromosome"/>
</dbReference>
<dbReference type="KEGG" id="ote:Oter_3741"/>
<dbReference type="RefSeq" id="WP_012376545.1">
    <property type="nucleotide sequence ID" value="NC_010571.1"/>
</dbReference>
<protein>
    <submittedName>
        <fullName evidence="1">CopG domain protein DNA-binding domain protein</fullName>
    </submittedName>
</protein>
<dbReference type="OrthoDB" id="197139at2"/>
<sequence>MATRNKKSSAPLTFDLPLELIAKIKSIRNGHGLASASEVVRLAMDKFDFERCQPVTVPHRQISVRITADQRAMLKRYAKKKGTSVGELLRLALEDLPVKPGKGRK</sequence>
<keyword evidence="2" id="KW-1185">Reference proteome</keyword>
<evidence type="ECO:0000313" key="1">
    <source>
        <dbReference type="EMBL" id="ACB77016.1"/>
    </source>
</evidence>
<keyword evidence="1" id="KW-0238">DNA-binding</keyword>
<gene>
    <name evidence="1" type="ordered locus">Oter_3741</name>
</gene>
<dbReference type="eggNOG" id="ENOG5033X44">
    <property type="taxonomic scope" value="Bacteria"/>
</dbReference>
<accession>B1ZYB8</accession>
<evidence type="ECO:0000313" key="2">
    <source>
        <dbReference type="Proteomes" id="UP000007013"/>
    </source>
</evidence>
<reference evidence="1 2" key="1">
    <citation type="journal article" date="2011" name="J. Bacteriol.">
        <title>Genome sequence of the verrucomicrobium Opitutus terrae PB90-1, an abundant inhabitant of rice paddy soil ecosystems.</title>
        <authorList>
            <person name="van Passel M.W."/>
            <person name="Kant R."/>
            <person name="Palva A."/>
            <person name="Copeland A."/>
            <person name="Lucas S."/>
            <person name="Lapidus A."/>
            <person name="Glavina del Rio T."/>
            <person name="Pitluck S."/>
            <person name="Goltsman E."/>
            <person name="Clum A."/>
            <person name="Sun H."/>
            <person name="Schmutz J."/>
            <person name="Larimer F.W."/>
            <person name="Land M.L."/>
            <person name="Hauser L."/>
            <person name="Kyrpides N."/>
            <person name="Mikhailova N."/>
            <person name="Richardson P.P."/>
            <person name="Janssen P.H."/>
            <person name="de Vos W.M."/>
            <person name="Smidt H."/>
        </authorList>
    </citation>
    <scope>NUCLEOTIDE SEQUENCE [LARGE SCALE GENOMIC DNA]</scope>
    <source>
        <strain evidence="2">DSM 11246 / JCM 15787 / PB90-1</strain>
    </source>
</reference>
<proteinExistence type="predicted"/>
<organism evidence="1 2">
    <name type="scientific">Opitutus terrae (strain DSM 11246 / JCM 15787 / PB90-1)</name>
    <dbReference type="NCBI Taxonomy" id="452637"/>
    <lineage>
        <taxon>Bacteria</taxon>
        <taxon>Pseudomonadati</taxon>
        <taxon>Verrucomicrobiota</taxon>
        <taxon>Opitutia</taxon>
        <taxon>Opitutales</taxon>
        <taxon>Opitutaceae</taxon>
        <taxon>Opitutus</taxon>
    </lineage>
</organism>
<dbReference type="GO" id="GO:0003677">
    <property type="term" value="F:DNA binding"/>
    <property type="evidence" value="ECO:0007669"/>
    <property type="project" value="UniProtKB-KW"/>
</dbReference>
<name>B1ZYB8_OPITP</name>
<dbReference type="EMBL" id="CP001032">
    <property type="protein sequence ID" value="ACB77016.1"/>
    <property type="molecule type" value="Genomic_DNA"/>
</dbReference>